<dbReference type="GO" id="GO:0003700">
    <property type="term" value="F:DNA-binding transcription factor activity"/>
    <property type="evidence" value="ECO:0007669"/>
    <property type="project" value="TreeGrafter"/>
</dbReference>
<dbReference type="PROSITE" id="PS50932">
    <property type="entry name" value="HTH_LACI_2"/>
    <property type="match status" value="1"/>
</dbReference>
<reference evidence="6" key="1">
    <citation type="submission" date="2018-07" db="EMBL/GenBank/DDBJ databases">
        <authorList>
            <person name="Safronova V.I."/>
            <person name="Chirak E.R."/>
            <person name="Sazanova A.L."/>
        </authorList>
    </citation>
    <scope>NUCLEOTIDE SEQUENCE [LARGE SCALE GENOMIC DNA]</scope>
    <source>
        <strain evidence="6">RCAM04685</strain>
    </source>
</reference>
<dbReference type="PANTHER" id="PTHR30146">
    <property type="entry name" value="LACI-RELATED TRANSCRIPTIONAL REPRESSOR"/>
    <property type="match status" value="1"/>
</dbReference>
<feature type="domain" description="HTH lacI-type" evidence="4">
    <location>
        <begin position="1"/>
        <end position="53"/>
    </location>
</feature>
<dbReference type="InterPro" id="IPR000843">
    <property type="entry name" value="HTH_LacI"/>
</dbReference>
<evidence type="ECO:0000256" key="2">
    <source>
        <dbReference type="ARBA" id="ARBA00023125"/>
    </source>
</evidence>
<accession>A0A370KY21</accession>
<gene>
    <name evidence="5" type="ORF">DWE98_27110</name>
</gene>
<dbReference type="OrthoDB" id="8433438at2"/>
<evidence type="ECO:0000256" key="3">
    <source>
        <dbReference type="ARBA" id="ARBA00023163"/>
    </source>
</evidence>
<dbReference type="CDD" id="cd01392">
    <property type="entry name" value="HTH_LacI"/>
    <property type="match status" value="1"/>
</dbReference>
<keyword evidence="2" id="KW-0238">DNA-binding</keyword>
<evidence type="ECO:0000313" key="6">
    <source>
        <dbReference type="Proteomes" id="UP000255207"/>
    </source>
</evidence>
<dbReference type="EMBL" id="QQTP01000025">
    <property type="protein sequence ID" value="RDJ19899.1"/>
    <property type="molecule type" value="Genomic_DNA"/>
</dbReference>
<dbReference type="InterPro" id="IPR028082">
    <property type="entry name" value="Peripla_BP_I"/>
</dbReference>
<dbReference type="SUPFAM" id="SSF53822">
    <property type="entry name" value="Periplasmic binding protein-like I"/>
    <property type="match status" value="1"/>
</dbReference>
<dbReference type="PANTHER" id="PTHR30146:SF109">
    <property type="entry name" value="HTH-TYPE TRANSCRIPTIONAL REGULATOR GALS"/>
    <property type="match status" value="1"/>
</dbReference>
<evidence type="ECO:0000313" key="5">
    <source>
        <dbReference type="EMBL" id="RDJ19899.1"/>
    </source>
</evidence>
<comment type="caution">
    <text evidence="5">The sequence shown here is derived from an EMBL/GenBank/DDBJ whole genome shotgun (WGS) entry which is preliminary data.</text>
</comment>
<keyword evidence="6" id="KW-1185">Reference proteome</keyword>
<dbReference type="RefSeq" id="WP_114832444.1">
    <property type="nucleotide sequence ID" value="NZ_QQTO01000030.1"/>
</dbReference>
<dbReference type="InterPro" id="IPR010982">
    <property type="entry name" value="Lambda_DNA-bd_dom_sf"/>
</dbReference>
<dbReference type="Gene3D" id="1.10.260.40">
    <property type="entry name" value="lambda repressor-like DNA-binding domains"/>
    <property type="match status" value="1"/>
</dbReference>
<dbReference type="Proteomes" id="UP000255207">
    <property type="component" value="Unassembled WGS sequence"/>
</dbReference>
<keyword evidence="1" id="KW-0805">Transcription regulation</keyword>
<dbReference type="SMART" id="SM00354">
    <property type="entry name" value="HTH_LACI"/>
    <property type="match status" value="1"/>
</dbReference>
<keyword evidence="3" id="KW-0804">Transcription</keyword>
<evidence type="ECO:0000259" key="4">
    <source>
        <dbReference type="PROSITE" id="PS50932"/>
    </source>
</evidence>
<sequence length="331" mass="35780">MAEIARIAGVDISTVSRALAGSSRVAKETRELIDQIVRDTGYVVNERGRALRDGRANQVLVIVSDIGAPFYSDVVQGIVETLAERDINVLLGVTLRQSKREEKLGNQLMTGVVDGIITVTGTLPTTILGMQGLSSKVVAISRPVPHDGVTCVTIDNYAAAKEVMVQLHSMGHRRILHIGGPTSSETYRERSAAYVDFMRDNGLGEFVNMRSTDSFKDDAESGFAIMKSMLDDGLHATAVFCATDELAIAAMAAARRANRSIPGDMSFFGIDDLKVAGLMSPPLSTVAVPRFEMGRKGAEALFRQVYRGAPPSDKIVLDHRLVMRDSVAQAR</sequence>
<dbReference type="InterPro" id="IPR046335">
    <property type="entry name" value="LacI/GalR-like_sensor"/>
</dbReference>
<dbReference type="Gene3D" id="3.40.50.2300">
    <property type="match status" value="2"/>
</dbReference>
<protein>
    <submittedName>
        <fullName evidence="5">LacI family transcriptional regulator</fullName>
    </submittedName>
</protein>
<dbReference type="AlphaFoldDB" id="A0A370KY21"/>
<dbReference type="GO" id="GO:0000976">
    <property type="term" value="F:transcription cis-regulatory region binding"/>
    <property type="evidence" value="ECO:0007669"/>
    <property type="project" value="TreeGrafter"/>
</dbReference>
<dbReference type="Pfam" id="PF13377">
    <property type="entry name" value="Peripla_BP_3"/>
    <property type="match status" value="1"/>
</dbReference>
<dbReference type="Pfam" id="PF00356">
    <property type="entry name" value="LacI"/>
    <property type="match status" value="1"/>
</dbReference>
<organism evidence="5 6">
    <name type="scientific">Bosea caraganae</name>
    <dbReference type="NCBI Taxonomy" id="2763117"/>
    <lineage>
        <taxon>Bacteria</taxon>
        <taxon>Pseudomonadati</taxon>
        <taxon>Pseudomonadota</taxon>
        <taxon>Alphaproteobacteria</taxon>
        <taxon>Hyphomicrobiales</taxon>
        <taxon>Boseaceae</taxon>
        <taxon>Bosea</taxon>
    </lineage>
</organism>
<proteinExistence type="predicted"/>
<evidence type="ECO:0000256" key="1">
    <source>
        <dbReference type="ARBA" id="ARBA00023015"/>
    </source>
</evidence>
<dbReference type="SUPFAM" id="SSF47413">
    <property type="entry name" value="lambda repressor-like DNA-binding domains"/>
    <property type="match status" value="1"/>
</dbReference>
<name>A0A370KY21_9HYPH</name>